<evidence type="ECO:0000256" key="7">
    <source>
        <dbReference type="ARBA" id="ARBA00022840"/>
    </source>
</evidence>
<keyword evidence="8" id="KW-0902">Two-component regulatory system</keyword>
<dbReference type="EC" id="2.7.13.3" evidence="2"/>
<evidence type="ECO:0000259" key="12">
    <source>
        <dbReference type="Pfam" id="PF07730"/>
    </source>
</evidence>
<sequence>MGVWPSGRRARAVDWSVCLLAGAVSAAGSTDRMAAWLPNGAVVPLAAVQGLALLGRRRAPTAVLAVTTVVGVLLTAAGYPAGAACVATCCAAYAFAAHRPGGDPHEPGELVRRAAAVPAAALALTLAALAPDARPLAGFWSRLTVAVLIGACWVLGYAVRTRRAYIAGLEERAARLEAEQGARAARAVAEERLRIARELHDVIGHSISLIGIQAEAAARSARTDPQVVPEYLARISTASRQALAEMRHVLAVLRPEADPQADAEPGAGPDAGDGLSPQPGLAELAGLAERLTAGGLRTRLDLEPLDVPPGLGLTVYRIVQEALTNVLKHAGPAAGAGVTVARSGDAVRVSVLDDGAGPPGRAAGSGAHGLLGMRERVAAYGGTLRTGARPGGGFEVEAVIPLPEEAR</sequence>
<dbReference type="RefSeq" id="WP_170305143.1">
    <property type="nucleotide sequence ID" value="NZ_BAAAMZ010000010.1"/>
</dbReference>
<dbReference type="InterPro" id="IPR036890">
    <property type="entry name" value="HATPase_C_sf"/>
</dbReference>
<feature type="transmembrane region" description="Helical" evidence="10">
    <location>
        <begin position="115"/>
        <end position="132"/>
    </location>
</feature>
<dbReference type="Pfam" id="PF02518">
    <property type="entry name" value="HATPase_c"/>
    <property type="match status" value="1"/>
</dbReference>
<feature type="domain" description="Signal transduction histidine kinase subgroup 3 dimerisation and phosphoacceptor" evidence="12">
    <location>
        <begin position="191"/>
        <end position="257"/>
    </location>
</feature>
<keyword evidence="10" id="KW-1133">Transmembrane helix</keyword>
<dbReference type="GO" id="GO:0016020">
    <property type="term" value="C:membrane"/>
    <property type="evidence" value="ECO:0007669"/>
    <property type="project" value="InterPro"/>
</dbReference>
<dbReference type="Pfam" id="PF07730">
    <property type="entry name" value="HisKA_3"/>
    <property type="match status" value="1"/>
</dbReference>
<evidence type="ECO:0000256" key="3">
    <source>
        <dbReference type="ARBA" id="ARBA00022553"/>
    </source>
</evidence>
<feature type="region of interest" description="Disordered" evidence="9">
    <location>
        <begin position="259"/>
        <end position="279"/>
    </location>
</feature>
<dbReference type="Gene3D" id="3.30.565.10">
    <property type="entry name" value="Histidine kinase-like ATPase, C-terminal domain"/>
    <property type="match status" value="1"/>
</dbReference>
<dbReference type="CDD" id="cd16917">
    <property type="entry name" value="HATPase_UhpB-NarQ-NarX-like"/>
    <property type="match status" value="1"/>
</dbReference>
<feature type="transmembrane region" description="Helical" evidence="10">
    <location>
        <begin position="62"/>
        <end position="95"/>
    </location>
</feature>
<keyword evidence="5" id="KW-0547">Nucleotide-binding</keyword>
<keyword evidence="6 14" id="KW-0418">Kinase</keyword>
<dbReference type="SUPFAM" id="SSF55874">
    <property type="entry name" value="ATPase domain of HSP90 chaperone/DNA topoisomerase II/histidine kinase"/>
    <property type="match status" value="1"/>
</dbReference>
<dbReference type="GO" id="GO:0000155">
    <property type="term" value="F:phosphorelay sensor kinase activity"/>
    <property type="evidence" value="ECO:0007669"/>
    <property type="project" value="InterPro"/>
</dbReference>
<protein>
    <recommendedName>
        <fullName evidence="2">histidine kinase</fullName>
        <ecNumber evidence="2">2.7.13.3</ecNumber>
    </recommendedName>
</protein>
<organism evidence="14 15">
    <name type="scientific">Kitasatospora viridis</name>
    <dbReference type="NCBI Taxonomy" id="281105"/>
    <lineage>
        <taxon>Bacteria</taxon>
        <taxon>Bacillati</taxon>
        <taxon>Actinomycetota</taxon>
        <taxon>Actinomycetes</taxon>
        <taxon>Kitasatosporales</taxon>
        <taxon>Streptomycetaceae</taxon>
        <taxon>Kitasatospora</taxon>
    </lineage>
</organism>
<keyword evidence="4" id="KW-0808">Transferase</keyword>
<dbReference type="PANTHER" id="PTHR24421">
    <property type="entry name" value="NITRATE/NITRITE SENSOR PROTEIN NARX-RELATED"/>
    <property type="match status" value="1"/>
</dbReference>
<keyword evidence="3" id="KW-0597">Phosphoprotein</keyword>
<evidence type="ECO:0000256" key="6">
    <source>
        <dbReference type="ARBA" id="ARBA00022777"/>
    </source>
</evidence>
<dbReference type="GO" id="GO:0005524">
    <property type="term" value="F:ATP binding"/>
    <property type="evidence" value="ECO:0007669"/>
    <property type="project" value="UniProtKB-KW"/>
</dbReference>
<evidence type="ECO:0000256" key="4">
    <source>
        <dbReference type="ARBA" id="ARBA00022679"/>
    </source>
</evidence>
<dbReference type="InterPro" id="IPR050482">
    <property type="entry name" value="Sensor_HK_TwoCompSys"/>
</dbReference>
<evidence type="ECO:0000256" key="8">
    <source>
        <dbReference type="ARBA" id="ARBA00023012"/>
    </source>
</evidence>
<keyword evidence="10" id="KW-0812">Transmembrane</keyword>
<dbReference type="Gene3D" id="1.20.5.1930">
    <property type="match status" value="1"/>
</dbReference>
<keyword evidence="7" id="KW-0067">ATP-binding</keyword>
<dbReference type="InterPro" id="IPR055558">
    <property type="entry name" value="DUF7134"/>
</dbReference>
<reference evidence="14 15" key="1">
    <citation type="submission" date="2019-06" db="EMBL/GenBank/DDBJ databases">
        <title>Sequencing the genomes of 1000 actinobacteria strains.</title>
        <authorList>
            <person name="Klenk H.-P."/>
        </authorList>
    </citation>
    <scope>NUCLEOTIDE SEQUENCE [LARGE SCALE GENOMIC DNA]</scope>
    <source>
        <strain evidence="14 15">DSM 44826</strain>
    </source>
</reference>
<evidence type="ECO:0000256" key="9">
    <source>
        <dbReference type="SAM" id="MobiDB-lite"/>
    </source>
</evidence>
<comment type="catalytic activity">
    <reaction evidence="1">
        <text>ATP + protein L-histidine = ADP + protein N-phospho-L-histidine.</text>
        <dbReference type="EC" id="2.7.13.3"/>
    </reaction>
</comment>
<feature type="transmembrane region" description="Helical" evidence="10">
    <location>
        <begin position="36"/>
        <end position="55"/>
    </location>
</feature>
<dbReference type="PANTHER" id="PTHR24421:SF10">
    <property type="entry name" value="NITRATE_NITRITE SENSOR PROTEIN NARQ"/>
    <property type="match status" value="1"/>
</dbReference>
<name>A0A561TWK1_9ACTN</name>
<evidence type="ECO:0000256" key="5">
    <source>
        <dbReference type="ARBA" id="ARBA00022741"/>
    </source>
</evidence>
<dbReference type="Proteomes" id="UP000317940">
    <property type="component" value="Unassembled WGS sequence"/>
</dbReference>
<evidence type="ECO:0000259" key="11">
    <source>
        <dbReference type="Pfam" id="PF02518"/>
    </source>
</evidence>
<dbReference type="EMBL" id="VIWT01000002">
    <property type="protein sequence ID" value="TWF91497.1"/>
    <property type="molecule type" value="Genomic_DNA"/>
</dbReference>
<feature type="domain" description="Histidine kinase/HSP90-like ATPase" evidence="11">
    <location>
        <begin position="314"/>
        <end position="403"/>
    </location>
</feature>
<feature type="transmembrane region" description="Helical" evidence="10">
    <location>
        <begin position="139"/>
        <end position="159"/>
    </location>
</feature>
<keyword evidence="10" id="KW-0472">Membrane</keyword>
<evidence type="ECO:0000256" key="1">
    <source>
        <dbReference type="ARBA" id="ARBA00000085"/>
    </source>
</evidence>
<keyword evidence="15" id="KW-1185">Reference proteome</keyword>
<evidence type="ECO:0000259" key="13">
    <source>
        <dbReference type="Pfam" id="PF23539"/>
    </source>
</evidence>
<evidence type="ECO:0000313" key="14">
    <source>
        <dbReference type="EMBL" id="TWF91497.1"/>
    </source>
</evidence>
<evidence type="ECO:0000256" key="2">
    <source>
        <dbReference type="ARBA" id="ARBA00012438"/>
    </source>
</evidence>
<evidence type="ECO:0000256" key="10">
    <source>
        <dbReference type="SAM" id="Phobius"/>
    </source>
</evidence>
<dbReference type="AlphaFoldDB" id="A0A561TWK1"/>
<proteinExistence type="predicted"/>
<evidence type="ECO:0000313" key="15">
    <source>
        <dbReference type="Proteomes" id="UP000317940"/>
    </source>
</evidence>
<feature type="domain" description="DUF7134" evidence="13">
    <location>
        <begin position="9"/>
        <end position="163"/>
    </location>
</feature>
<accession>A0A561TWK1</accession>
<gene>
    <name evidence="14" type="ORF">FHX73_12612</name>
</gene>
<dbReference type="Pfam" id="PF23539">
    <property type="entry name" value="DUF7134"/>
    <property type="match status" value="1"/>
</dbReference>
<dbReference type="InterPro" id="IPR003594">
    <property type="entry name" value="HATPase_dom"/>
</dbReference>
<dbReference type="GO" id="GO:0046983">
    <property type="term" value="F:protein dimerization activity"/>
    <property type="evidence" value="ECO:0007669"/>
    <property type="project" value="InterPro"/>
</dbReference>
<comment type="caution">
    <text evidence="14">The sequence shown here is derived from an EMBL/GenBank/DDBJ whole genome shotgun (WGS) entry which is preliminary data.</text>
</comment>
<dbReference type="InterPro" id="IPR011712">
    <property type="entry name" value="Sig_transdc_His_kin_sub3_dim/P"/>
</dbReference>